<accession>K2H025</accession>
<name>K2H025_9BACT</name>
<feature type="transmembrane region" description="Helical" evidence="2">
    <location>
        <begin position="12"/>
        <end position="34"/>
    </location>
</feature>
<keyword evidence="2" id="KW-0472">Membrane</keyword>
<evidence type="ECO:0000256" key="1">
    <source>
        <dbReference type="SAM" id="MobiDB-lite"/>
    </source>
</evidence>
<sequence length="261" mass="30667">MKAKFAEYITYFMYSLITILILLTMLILVDWLNWEPKYSLPLKTPPEQSEEIRQATPAKKSSTGGIVRAEVPFTAQAPFWNWGDIIYEEWCEEASIIMAVSWSRWQRLTATWANAEIKNISNFEKDLFWNFLDTSVYDTAKAMKGYFNFTQYKIIEKVTKKDIIDSLGNWNILVVPVYWRDLKNPNFTQPGPIAHMLVVTWYDPLKKQFITNDPWTKNWKSYRYGEDVLYNAIWAYPSSATEHKLPAKIGRAKTIIEVYKK</sequence>
<feature type="region of interest" description="Disordered" evidence="1">
    <location>
        <begin position="43"/>
        <end position="63"/>
    </location>
</feature>
<dbReference type="Gene3D" id="3.90.70.10">
    <property type="entry name" value="Cysteine proteinases"/>
    <property type="match status" value="1"/>
</dbReference>
<evidence type="ECO:0000256" key="2">
    <source>
        <dbReference type="SAM" id="Phobius"/>
    </source>
</evidence>
<keyword evidence="2" id="KW-1133">Transmembrane helix</keyword>
<reference evidence="3" key="1">
    <citation type="journal article" date="2012" name="Science">
        <title>Fermentation, hydrogen, and sulfur metabolism in multiple uncultivated bacterial phyla.</title>
        <authorList>
            <person name="Wrighton K.C."/>
            <person name="Thomas B.C."/>
            <person name="Sharon I."/>
            <person name="Miller C.S."/>
            <person name="Castelle C.J."/>
            <person name="VerBerkmoes N.C."/>
            <person name="Wilkins M.J."/>
            <person name="Hettich R.L."/>
            <person name="Lipton M.S."/>
            <person name="Williams K.H."/>
            <person name="Long P.E."/>
            <person name="Banfield J.F."/>
        </authorList>
    </citation>
    <scope>NUCLEOTIDE SEQUENCE [LARGE SCALE GENOMIC DNA]</scope>
</reference>
<evidence type="ECO:0000313" key="3">
    <source>
        <dbReference type="EMBL" id="EKE29110.1"/>
    </source>
</evidence>
<organism evidence="3">
    <name type="scientific">uncultured bacterium</name>
    <name type="common">gcode 4</name>
    <dbReference type="NCBI Taxonomy" id="1234023"/>
    <lineage>
        <taxon>Bacteria</taxon>
        <taxon>environmental samples</taxon>
    </lineage>
</organism>
<keyword evidence="2" id="KW-0812">Transmembrane</keyword>
<dbReference type="EMBL" id="AMFJ01000228">
    <property type="protein sequence ID" value="EKE29110.1"/>
    <property type="molecule type" value="Genomic_DNA"/>
</dbReference>
<protein>
    <recommendedName>
        <fullName evidence="4">Peptidase C39-like domain-containing protein</fullName>
    </recommendedName>
</protein>
<comment type="caution">
    <text evidence="3">The sequence shown here is derived from an EMBL/GenBank/DDBJ whole genome shotgun (WGS) entry which is preliminary data.</text>
</comment>
<gene>
    <name evidence="3" type="ORF">ACD_2C00228G0008</name>
</gene>
<proteinExistence type="predicted"/>
<dbReference type="AlphaFoldDB" id="K2H025"/>
<evidence type="ECO:0008006" key="4">
    <source>
        <dbReference type="Google" id="ProtNLM"/>
    </source>
</evidence>